<evidence type="ECO:0000256" key="8">
    <source>
        <dbReference type="ARBA" id="ARBA00022840"/>
    </source>
</evidence>
<dbReference type="GO" id="GO:0005829">
    <property type="term" value="C:cytosol"/>
    <property type="evidence" value="ECO:0007669"/>
    <property type="project" value="TreeGrafter"/>
</dbReference>
<keyword evidence="5" id="KW-0545">Nucleotide biosynthesis</keyword>
<dbReference type="PANTHER" id="PTHR10344">
    <property type="entry name" value="THYMIDYLATE KINASE"/>
    <property type="match status" value="1"/>
</dbReference>
<proteinExistence type="inferred from homology"/>
<dbReference type="GO" id="GO:0005524">
    <property type="term" value="F:ATP binding"/>
    <property type="evidence" value="ECO:0007669"/>
    <property type="project" value="UniProtKB-KW"/>
</dbReference>
<dbReference type="InterPro" id="IPR027417">
    <property type="entry name" value="P-loop_NTPase"/>
</dbReference>
<dbReference type="Pfam" id="PF02223">
    <property type="entry name" value="Thymidylate_kin"/>
    <property type="match status" value="1"/>
</dbReference>
<evidence type="ECO:0000256" key="1">
    <source>
        <dbReference type="ARBA" id="ARBA00009776"/>
    </source>
</evidence>
<dbReference type="InterPro" id="IPR039430">
    <property type="entry name" value="Thymidylate_kin-like_dom"/>
</dbReference>
<evidence type="ECO:0000256" key="7">
    <source>
        <dbReference type="ARBA" id="ARBA00022777"/>
    </source>
</evidence>
<accession>A0A7K0D2Q6</accession>
<dbReference type="CDD" id="cd01672">
    <property type="entry name" value="TMPK"/>
    <property type="match status" value="1"/>
</dbReference>
<dbReference type="GO" id="GO:0006235">
    <property type="term" value="P:dTTP biosynthetic process"/>
    <property type="evidence" value="ECO:0007669"/>
    <property type="project" value="TreeGrafter"/>
</dbReference>
<keyword evidence="4 10" id="KW-0808">Transferase</keyword>
<dbReference type="Gene3D" id="3.40.50.300">
    <property type="entry name" value="P-loop containing nucleotide triphosphate hydrolases"/>
    <property type="match status" value="1"/>
</dbReference>
<dbReference type="InterPro" id="IPR018095">
    <property type="entry name" value="Thymidylate_kin_CS"/>
</dbReference>
<gene>
    <name evidence="10" type="primary">tmk</name>
    <name evidence="10" type="ORF">NRB20_30930</name>
</gene>
<evidence type="ECO:0000256" key="2">
    <source>
        <dbReference type="ARBA" id="ARBA00012980"/>
    </source>
</evidence>
<dbReference type="EMBL" id="WEGK01000005">
    <property type="protein sequence ID" value="MQY19998.1"/>
    <property type="molecule type" value="Genomic_DNA"/>
</dbReference>
<dbReference type="GO" id="GO:0004798">
    <property type="term" value="F:dTMP kinase activity"/>
    <property type="evidence" value="ECO:0007669"/>
    <property type="project" value="UniProtKB-EC"/>
</dbReference>
<dbReference type="SUPFAM" id="SSF52540">
    <property type="entry name" value="P-loop containing nucleoside triphosphate hydrolases"/>
    <property type="match status" value="1"/>
</dbReference>
<evidence type="ECO:0000256" key="5">
    <source>
        <dbReference type="ARBA" id="ARBA00022727"/>
    </source>
</evidence>
<dbReference type="GO" id="GO:0006233">
    <property type="term" value="P:dTDP biosynthetic process"/>
    <property type="evidence" value="ECO:0007669"/>
    <property type="project" value="InterPro"/>
</dbReference>
<name>A0A7K0D2Q6_9NOCA</name>
<evidence type="ECO:0000256" key="6">
    <source>
        <dbReference type="ARBA" id="ARBA00022741"/>
    </source>
</evidence>
<keyword evidence="11" id="KW-1185">Reference proteome</keyword>
<dbReference type="PANTHER" id="PTHR10344:SF4">
    <property type="entry name" value="UMP-CMP KINASE 2, MITOCHONDRIAL"/>
    <property type="match status" value="1"/>
</dbReference>
<dbReference type="Proteomes" id="UP000438448">
    <property type="component" value="Unassembled WGS sequence"/>
</dbReference>
<dbReference type="AlphaFoldDB" id="A0A7K0D2Q6"/>
<evidence type="ECO:0000256" key="4">
    <source>
        <dbReference type="ARBA" id="ARBA00022679"/>
    </source>
</evidence>
<evidence type="ECO:0000313" key="11">
    <source>
        <dbReference type="Proteomes" id="UP000438448"/>
    </source>
</evidence>
<feature type="domain" description="Thymidylate kinase-like" evidence="9">
    <location>
        <begin position="20"/>
        <end position="174"/>
    </location>
</feature>
<organism evidence="10 11">
    <name type="scientific">Nocardia macrotermitis</name>
    <dbReference type="NCBI Taxonomy" id="2585198"/>
    <lineage>
        <taxon>Bacteria</taxon>
        <taxon>Bacillati</taxon>
        <taxon>Actinomycetota</taxon>
        <taxon>Actinomycetes</taxon>
        <taxon>Mycobacteriales</taxon>
        <taxon>Nocardiaceae</taxon>
        <taxon>Nocardia</taxon>
    </lineage>
</organism>
<protein>
    <recommendedName>
        <fullName evidence="3">Thymidylate kinase</fullName>
        <ecNumber evidence="2">2.7.4.9</ecNumber>
    </recommendedName>
</protein>
<comment type="similarity">
    <text evidence="1">Belongs to the thymidylate kinase family.</text>
</comment>
<keyword evidence="7 10" id="KW-0418">Kinase</keyword>
<comment type="caution">
    <text evidence="10">The sequence shown here is derived from an EMBL/GenBank/DDBJ whole genome shotgun (WGS) entry which is preliminary data.</text>
</comment>
<dbReference type="GO" id="GO:0006227">
    <property type="term" value="P:dUDP biosynthetic process"/>
    <property type="evidence" value="ECO:0007669"/>
    <property type="project" value="TreeGrafter"/>
</dbReference>
<dbReference type="PROSITE" id="PS01331">
    <property type="entry name" value="THYMIDYLATE_KINASE"/>
    <property type="match status" value="1"/>
</dbReference>
<evidence type="ECO:0000259" key="9">
    <source>
        <dbReference type="Pfam" id="PF02223"/>
    </source>
</evidence>
<keyword evidence="6" id="KW-0547">Nucleotide-binding</keyword>
<keyword evidence="8" id="KW-0067">ATP-binding</keyword>
<dbReference type="NCBIfam" id="NF005923">
    <property type="entry name" value="PRK07933.1"/>
    <property type="match status" value="1"/>
</dbReference>
<evidence type="ECO:0000256" key="3">
    <source>
        <dbReference type="ARBA" id="ARBA00017144"/>
    </source>
</evidence>
<evidence type="ECO:0000313" key="10">
    <source>
        <dbReference type="EMBL" id="MQY19998.1"/>
    </source>
</evidence>
<reference evidence="10 11" key="1">
    <citation type="submission" date="2019-10" db="EMBL/GenBank/DDBJ databases">
        <title>Nocardia macrotermitis sp. nov. and Nocardia aurantia sp. nov., isolated from the gut of fungus growing-termite Macrotermes natalensis.</title>
        <authorList>
            <person name="Benndorf R."/>
            <person name="Schwitalla J."/>
            <person name="Martin K."/>
            <person name="De Beer W."/>
            <person name="Kaster A.-K."/>
            <person name="Vollmers J."/>
            <person name="Poulsen M."/>
            <person name="Beemelmanns C."/>
        </authorList>
    </citation>
    <scope>NUCLEOTIDE SEQUENCE [LARGE SCALE GENOMIC DNA]</scope>
    <source>
        <strain evidence="10 11">RB20</strain>
    </source>
</reference>
<sequence length="228" mass="24610">MGFLSGVGGNLLRMGVLVAVEGLDGAGKRTLIDTVVGGLTGRGVRVGTMAFPRYGKSVHADLAAEALRGRHGDVAGSVNAMALLFALDRAQAREDLSKLLADNDIVLLDRYVASNVAYSAARTGQSLDGEIASWIEELEFGRFELPVPDEHVLLAVPVELAAERARRRGELDSARALDAYERDSGLQERTGEVYRVMAESHWHGPWCRHAPQDDPAILAARLSKIIAR</sequence>
<dbReference type="EC" id="2.7.4.9" evidence="2"/>